<proteinExistence type="predicted"/>
<dbReference type="Proteomes" id="UP001160334">
    <property type="component" value="Unassembled WGS sequence"/>
</dbReference>
<gene>
    <name evidence="2" type="ORF">M2280_004448</name>
</gene>
<comment type="caution">
    <text evidence="2">The sequence shown here is derived from an EMBL/GenBank/DDBJ whole genome shotgun (WGS) entry which is preliminary data.</text>
</comment>
<feature type="region of interest" description="Disordered" evidence="1">
    <location>
        <begin position="56"/>
        <end position="79"/>
    </location>
</feature>
<evidence type="ECO:0000313" key="3">
    <source>
        <dbReference type="Proteomes" id="UP001160334"/>
    </source>
</evidence>
<organism evidence="2 3">
    <name type="scientific">Prescottella agglutinans</name>
    <dbReference type="NCBI Taxonomy" id="1644129"/>
    <lineage>
        <taxon>Bacteria</taxon>
        <taxon>Bacillati</taxon>
        <taxon>Actinomycetota</taxon>
        <taxon>Actinomycetes</taxon>
        <taxon>Mycobacteriales</taxon>
        <taxon>Nocardiaceae</taxon>
        <taxon>Prescottella</taxon>
    </lineage>
</organism>
<dbReference type="EMBL" id="JARXVC010000013">
    <property type="protein sequence ID" value="MDH6283205.1"/>
    <property type="molecule type" value="Genomic_DNA"/>
</dbReference>
<keyword evidence="3" id="KW-1185">Reference proteome</keyword>
<feature type="compositionally biased region" description="Basic residues" evidence="1">
    <location>
        <begin position="61"/>
        <end position="79"/>
    </location>
</feature>
<sequence>MSDLSTTLHALVGHRIPGGCDQCDDPHQTVKEHPQVPGVYMFTVVHDDDCPFLADYENKRNRAARSSNRKRPKSRRKRR</sequence>
<accession>A0ABT6MH56</accession>
<evidence type="ECO:0000313" key="2">
    <source>
        <dbReference type="EMBL" id="MDH6283205.1"/>
    </source>
</evidence>
<evidence type="ECO:0000256" key="1">
    <source>
        <dbReference type="SAM" id="MobiDB-lite"/>
    </source>
</evidence>
<reference evidence="2 3" key="1">
    <citation type="submission" date="2023-04" db="EMBL/GenBank/DDBJ databases">
        <title>Forest soil microbial communities from Buena Vista Peninsula, Colon Province, Panama.</title>
        <authorList>
            <person name="Bouskill N."/>
        </authorList>
    </citation>
    <scope>NUCLEOTIDE SEQUENCE [LARGE SCALE GENOMIC DNA]</scope>
    <source>
        <strain evidence="2 3">CFH S0262</strain>
    </source>
</reference>
<name>A0ABT6MH56_9NOCA</name>
<protein>
    <submittedName>
        <fullName evidence="2">Uncharacterized protein</fullName>
    </submittedName>
</protein>
<dbReference type="RefSeq" id="WP_280762481.1">
    <property type="nucleotide sequence ID" value="NZ_JARXVC010000013.1"/>
</dbReference>